<comment type="caution">
    <text evidence="2">The sequence shown here is derived from an EMBL/GenBank/DDBJ whole genome shotgun (WGS) entry which is preliminary data.</text>
</comment>
<feature type="region of interest" description="Disordered" evidence="1">
    <location>
        <begin position="368"/>
        <end position="404"/>
    </location>
</feature>
<evidence type="ECO:0008006" key="4">
    <source>
        <dbReference type="Google" id="ProtNLM"/>
    </source>
</evidence>
<dbReference type="InterPro" id="IPR011990">
    <property type="entry name" value="TPR-like_helical_dom_sf"/>
</dbReference>
<gene>
    <name evidence="2" type="ORF">AACH06_28140</name>
</gene>
<keyword evidence="3" id="KW-1185">Reference proteome</keyword>
<evidence type="ECO:0000313" key="2">
    <source>
        <dbReference type="EMBL" id="MEK8034706.1"/>
    </source>
</evidence>
<evidence type="ECO:0000256" key="1">
    <source>
        <dbReference type="SAM" id="MobiDB-lite"/>
    </source>
</evidence>
<dbReference type="Gene3D" id="1.25.40.10">
    <property type="entry name" value="Tetratricopeptide repeat domain"/>
    <property type="match status" value="1"/>
</dbReference>
<name>A0ABU9BXJ6_9BURK</name>
<sequence length="404" mass="44457">MPPADPTHATAALDQARQRFAEGALVEAVGLLSAMDRQGRPASEIAAIEHLQCLACYRLGQLSDSLQCARSFLQQADPGIENEVELRFSVLTVAVVAAGELARFEESLQWLSELLGLSSRLGSLSHYVRARGSAASAFLLLGDLWAAERVLGALACEFDRPHQEQRLETTMRCNHASLAFDLARMARDAGDVEAAQQSLDSAAASVERATRAAASLEDWRLITFVRLHQLELCLLQGRWDMAEEHLRAAKQDAEQAGLNAHWRHLQLLEAKWRLARGEARSALDLLDGLLHTELPTNELSTRIRLRDLRYRCLVALGEPIAALSARQSFDELSGLRAYRQAQAQSRLMRTRLEMEHLFLRRSDGKAFGSTTPAAAAATAAASQPQSVGRAPMSRGVRRPQRKTG</sequence>
<evidence type="ECO:0000313" key="3">
    <source>
        <dbReference type="Proteomes" id="UP001371218"/>
    </source>
</evidence>
<dbReference type="EMBL" id="JBBUTG010000033">
    <property type="protein sequence ID" value="MEK8034706.1"/>
    <property type="molecule type" value="Genomic_DNA"/>
</dbReference>
<feature type="compositionally biased region" description="Basic residues" evidence="1">
    <location>
        <begin position="395"/>
        <end position="404"/>
    </location>
</feature>
<reference evidence="2 3" key="1">
    <citation type="submission" date="2024-04" db="EMBL/GenBank/DDBJ databases">
        <title>Novel species of the genus Ideonella isolated from streams.</title>
        <authorList>
            <person name="Lu H."/>
        </authorList>
    </citation>
    <scope>NUCLEOTIDE SEQUENCE [LARGE SCALE GENOMIC DNA]</scope>
    <source>
        <strain evidence="2 3">DXS29W</strain>
    </source>
</reference>
<proteinExistence type="predicted"/>
<accession>A0ABU9BXJ6</accession>
<protein>
    <recommendedName>
        <fullName evidence="4">MalT-like TPR region domain-containing protein</fullName>
    </recommendedName>
</protein>
<dbReference type="RefSeq" id="WP_341429136.1">
    <property type="nucleotide sequence ID" value="NZ_JBBUTG010000033.1"/>
</dbReference>
<dbReference type="Proteomes" id="UP001371218">
    <property type="component" value="Unassembled WGS sequence"/>
</dbReference>
<feature type="compositionally biased region" description="Low complexity" evidence="1">
    <location>
        <begin position="369"/>
        <end position="386"/>
    </location>
</feature>
<organism evidence="2 3">
    <name type="scientific">Ideonella lacteola</name>
    <dbReference type="NCBI Taxonomy" id="2984193"/>
    <lineage>
        <taxon>Bacteria</taxon>
        <taxon>Pseudomonadati</taxon>
        <taxon>Pseudomonadota</taxon>
        <taxon>Betaproteobacteria</taxon>
        <taxon>Burkholderiales</taxon>
        <taxon>Sphaerotilaceae</taxon>
        <taxon>Ideonella</taxon>
    </lineage>
</organism>